<evidence type="ECO:0000313" key="2">
    <source>
        <dbReference type="Proteomes" id="UP000499080"/>
    </source>
</evidence>
<evidence type="ECO:0000313" key="1">
    <source>
        <dbReference type="EMBL" id="GBN11609.1"/>
    </source>
</evidence>
<dbReference type="Proteomes" id="UP000499080">
    <property type="component" value="Unassembled WGS sequence"/>
</dbReference>
<proteinExistence type="predicted"/>
<dbReference type="GO" id="GO:0003676">
    <property type="term" value="F:nucleic acid binding"/>
    <property type="evidence" value="ECO:0007669"/>
    <property type="project" value="InterPro"/>
</dbReference>
<dbReference type="Gene3D" id="3.30.420.10">
    <property type="entry name" value="Ribonuclease H-like superfamily/Ribonuclease H"/>
    <property type="match status" value="1"/>
</dbReference>
<name>A0A4Y2LB31_ARAVE</name>
<comment type="caution">
    <text evidence="1">The sequence shown here is derived from an EMBL/GenBank/DDBJ whole genome shotgun (WGS) entry which is preliminary data.</text>
</comment>
<keyword evidence="2" id="KW-1185">Reference proteome</keyword>
<dbReference type="EMBL" id="BGPR01005593">
    <property type="protein sequence ID" value="GBN11609.1"/>
    <property type="molecule type" value="Genomic_DNA"/>
</dbReference>
<organism evidence="1 2">
    <name type="scientific">Araneus ventricosus</name>
    <name type="common">Orbweaver spider</name>
    <name type="synonym">Epeira ventricosa</name>
    <dbReference type="NCBI Taxonomy" id="182803"/>
    <lineage>
        <taxon>Eukaryota</taxon>
        <taxon>Metazoa</taxon>
        <taxon>Ecdysozoa</taxon>
        <taxon>Arthropoda</taxon>
        <taxon>Chelicerata</taxon>
        <taxon>Arachnida</taxon>
        <taxon>Araneae</taxon>
        <taxon>Araneomorphae</taxon>
        <taxon>Entelegynae</taxon>
        <taxon>Araneoidea</taxon>
        <taxon>Araneidae</taxon>
        <taxon>Araneus</taxon>
    </lineage>
</organism>
<reference evidence="1 2" key="1">
    <citation type="journal article" date="2019" name="Sci. Rep.">
        <title>Orb-weaving spider Araneus ventricosus genome elucidates the spidroin gene catalogue.</title>
        <authorList>
            <person name="Kono N."/>
            <person name="Nakamura H."/>
            <person name="Ohtoshi R."/>
            <person name="Moran D.A.P."/>
            <person name="Shinohara A."/>
            <person name="Yoshida Y."/>
            <person name="Fujiwara M."/>
            <person name="Mori M."/>
            <person name="Tomita M."/>
            <person name="Arakawa K."/>
        </authorList>
    </citation>
    <scope>NUCLEOTIDE SEQUENCE [LARGE SCALE GENOMIC DNA]</scope>
</reference>
<dbReference type="AlphaFoldDB" id="A0A4Y2LB31"/>
<sequence length="574" mass="67272">MQNLTEDPLSLKDLPLRRLSAILWVEPDILSSLSTLPQKHGFSDIQIPQVKQETPEEKISNKLSKLVLPMSLTKQINDTIKQMGMHLRDWKVFHRINLNFHDQEIRFDESVLEKVQLTSEGAVDYRKTAEELIRSDVMDVSKRYKLACLYCLEDYIPLFWKDLPAVNKDQFYTGWSRMANGFISLKYWWPHIIEGEESVLESLTRTYRREHITVQQYGFEFSVEKSNKCAAEYFFEKLTHGQKEESLIHATKALLLSRNSDRSYHSEHFPLIKVSEMLWYLLSQMNPDQKMGILQEHPCNVLKRFLIWPLQDHFCKVACIVFNYLPESDYDTVLKEMYKGKIRKADFYYQTLFEEFFQHIPYNFRKNFVSRQCESGSYLDRTLKMNDVEALRVTFRSVDAATKIELLSSELAFKRFHSFISREKRDVMEVCLREARLSKEDRERLEEAFIGYLTSTGVAEMKLKTRKFSKFTLFPDEVNAPTKRCSEGDDTLTESKAEVAAIDFGVRRDLENHKSINIHIGSQSSIESLRSPRPRSTFVISVKNFYMACDLVGLDWVKAHVCDPSNELVDRHVK</sequence>
<accession>A0A4Y2LB31</accession>
<dbReference type="InterPro" id="IPR036397">
    <property type="entry name" value="RNaseH_sf"/>
</dbReference>
<gene>
    <name evidence="1" type="ORF">AVEN_222353_1</name>
</gene>
<protein>
    <submittedName>
        <fullName evidence="1">Uncharacterized protein</fullName>
    </submittedName>
</protein>